<name>A0A4C1WF20_EUMVA</name>
<accession>A0A4C1WF20</accession>
<dbReference type="AlphaFoldDB" id="A0A4C1WF20"/>
<dbReference type="Gene3D" id="3.30.420.10">
    <property type="entry name" value="Ribonuclease H-like superfamily/Ribonuclease H"/>
    <property type="match status" value="1"/>
</dbReference>
<comment type="caution">
    <text evidence="1">The sequence shown here is derived from an EMBL/GenBank/DDBJ whole genome shotgun (WGS) entry which is preliminary data.</text>
</comment>
<dbReference type="GO" id="GO:0003676">
    <property type="term" value="F:nucleic acid binding"/>
    <property type="evidence" value="ECO:0007669"/>
    <property type="project" value="InterPro"/>
</dbReference>
<dbReference type="InterPro" id="IPR036397">
    <property type="entry name" value="RNaseH_sf"/>
</dbReference>
<evidence type="ECO:0000313" key="2">
    <source>
        <dbReference type="Proteomes" id="UP000299102"/>
    </source>
</evidence>
<gene>
    <name evidence="1" type="ORF">EVAR_26800_1</name>
</gene>
<evidence type="ECO:0000313" key="1">
    <source>
        <dbReference type="EMBL" id="GBP49092.1"/>
    </source>
</evidence>
<keyword evidence="2" id="KW-1185">Reference proteome</keyword>
<protein>
    <submittedName>
        <fullName evidence="1">Uncharacterized protein</fullName>
    </submittedName>
</protein>
<sequence length="94" mass="10162">MSIDQKQARVDWCKKIIKKYNHGTSKPVYNIDTGDESCIYACNPETKQQSTCVGIPRSKSLDLKLPTLVQNGLTEGLMAVATNAMATAGTVGLT</sequence>
<dbReference type="EMBL" id="BGZK01000537">
    <property type="protein sequence ID" value="GBP49092.1"/>
    <property type="molecule type" value="Genomic_DNA"/>
</dbReference>
<reference evidence="1 2" key="1">
    <citation type="journal article" date="2019" name="Commun. Biol.">
        <title>The bagworm genome reveals a unique fibroin gene that provides high tensile strength.</title>
        <authorList>
            <person name="Kono N."/>
            <person name="Nakamura H."/>
            <person name="Ohtoshi R."/>
            <person name="Tomita M."/>
            <person name="Numata K."/>
            <person name="Arakawa K."/>
        </authorList>
    </citation>
    <scope>NUCLEOTIDE SEQUENCE [LARGE SCALE GENOMIC DNA]</scope>
</reference>
<organism evidence="1 2">
    <name type="scientific">Eumeta variegata</name>
    <name type="common">Bagworm moth</name>
    <name type="synonym">Eumeta japonica</name>
    <dbReference type="NCBI Taxonomy" id="151549"/>
    <lineage>
        <taxon>Eukaryota</taxon>
        <taxon>Metazoa</taxon>
        <taxon>Ecdysozoa</taxon>
        <taxon>Arthropoda</taxon>
        <taxon>Hexapoda</taxon>
        <taxon>Insecta</taxon>
        <taxon>Pterygota</taxon>
        <taxon>Neoptera</taxon>
        <taxon>Endopterygota</taxon>
        <taxon>Lepidoptera</taxon>
        <taxon>Glossata</taxon>
        <taxon>Ditrysia</taxon>
        <taxon>Tineoidea</taxon>
        <taxon>Psychidae</taxon>
        <taxon>Oiketicinae</taxon>
        <taxon>Eumeta</taxon>
    </lineage>
</organism>
<dbReference type="Proteomes" id="UP000299102">
    <property type="component" value="Unassembled WGS sequence"/>
</dbReference>
<dbReference type="OrthoDB" id="10017160at2759"/>
<proteinExistence type="predicted"/>